<accession>A0ABS4KJM5</accession>
<keyword evidence="4" id="KW-1185">Reference proteome</keyword>
<evidence type="ECO:0000313" key="4">
    <source>
        <dbReference type="Proteomes" id="UP001314903"/>
    </source>
</evidence>
<name>A0ABS4KJM5_9FIRM</name>
<dbReference type="NCBIfam" id="TIGR00689">
    <property type="entry name" value="rpiB_lacA_lacB"/>
    <property type="match status" value="1"/>
</dbReference>
<dbReference type="GO" id="GO:0004751">
    <property type="term" value="F:ribose-5-phosphate isomerase activity"/>
    <property type="evidence" value="ECO:0007669"/>
    <property type="project" value="UniProtKB-EC"/>
</dbReference>
<sequence length="148" mass="16090">MKIGIGADHGAYKLKEVIKNHLNEKGYEVVDYGTNGPESVDYPKYGEAVAKGIINEEIERGIVCCGTGIGIGLAANKVKGIRCANVSDTFSAKMSRAHNNCQMISLGERVLGYGLALELVDAFLETEFEGERHAKRVDMIIDIESNNL</sequence>
<dbReference type="Pfam" id="PF02502">
    <property type="entry name" value="LacAB_rpiB"/>
    <property type="match status" value="1"/>
</dbReference>
<dbReference type="RefSeq" id="WP_209661051.1">
    <property type="nucleotide sequence ID" value="NZ_JAGGLI010000019.1"/>
</dbReference>
<dbReference type="EC" id="5.3.1.6" evidence="3"/>
<dbReference type="Proteomes" id="UP001314903">
    <property type="component" value="Unassembled WGS sequence"/>
</dbReference>
<dbReference type="Gene3D" id="3.40.1400.10">
    <property type="entry name" value="Sugar-phosphate isomerase, RpiB/LacA/LacB"/>
    <property type="match status" value="1"/>
</dbReference>
<evidence type="ECO:0000256" key="1">
    <source>
        <dbReference type="ARBA" id="ARBA00008754"/>
    </source>
</evidence>
<keyword evidence="2 3" id="KW-0413">Isomerase</keyword>
<dbReference type="PANTHER" id="PTHR30345:SF0">
    <property type="entry name" value="DNA DAMAGE-REPAIR_TOLERATION PROTEIN DRT102"/>
    <property type="match status" value="1"/>
</dbReference>
<dbReference type="PIRSF" id="PIRSF005384">
    <property type="entry name" value="RpiB_LacA_B"/>
    <property type="match status" value="1"/>
</dbReference>
<dbReference type="InterPro" id="IPR003500">
    <property type="entry name" value="RpiB_LacA_LacB"/>
</dbReference>
<protein>
    <submittedName>
        <fullName evidence="3">Ribose 5-phosphate isomerase B</fullName>
        <ecNumber evidence="3">5.3.1.6</ecNumber>
    </submittedName>
</protein>
<dbReference type="NCBIfam" id="NF004051">
    <property type="entry name" value="PRK05571.1"/>
    <property type="match status" value="1"/>
</dbReference>
<dbReference type="InterPro" id="IPR036569">
    <property type="entry name" value="RpiB_LacA_LacB_sf"/>
</dbReference>
<evidence type="ECO:0000256" key="2">
    <source>
        <dbReference type="ARBA" id="ARBA00023235"/>
    </source>
</evidence>
<comment type="similarity">
    <text evidence="1">Belongs to the LacAB/RpiB family.</text>
</comment>
<proteinExistence type="inferred from homology"/>
<organism evidence="3 4">
    <name type="scientific">Acetoanaerobium pronyense</name>
    <dbReference type="NCBI Taxonomy" id="1482736"/>
    <lineage>
        <taxon>Bacteria</taxon>
        <taxon>Bacillati</taxon>
        <taxon>Bacillota</taxon>
        <taxon>Clostridia</taxon>
        <taxon>Peptostreptococcales</taxon>
        <taxon>Filifactoraceae</taxon>
        <taxon>Acetoanaerobium</taxon>
    </lineage>
</organism>
<evidence type="ECO:0000313" key="3">
    <source>
        <dbReference type="EMBL" id="MBP2027992.1"/>
    </source>
</evidence>
<dbReference type="EMBL" id="JAGGLI010000019">
    <property type="protein sequence ID" value="MBP2027992.1"/>
    <property type="molecule type" value="Genomic_DNA"/>
</dbReference>
<dbReference type="InterPro" id="IPR004785">
    <property type="entry name" value="RpiB"/>
</dbReference>
<dbReference type="NCBIfam" id="TIGR01120">
    <property type="entry name" value="rpiB"/>
    <property type="match status" value="1"/>
</dbReference>
<comment type="caution">
    <text evidence="3">The sequence shown here is derived from an EMBL/GenBank/DDBJ whole genome shotgun (WGS) entry which is preliminary data.</text>
</comment>
<dbReference type="SUPFAM" id="SSF89623">
    <property type="entry name" value="Ribose/Galactose isomerase RpiB/AlsB"/>
    <property type="match status" value="1"/>
</dbReference>
<reference evidence="3 4" key="1">
    <citation type="submission" date="2021-03" db="EMBL/GenBank/DDBJ databases">
        <title>Genomic Encyclopedia of Type Strains, Phase IV (KMG-IV): sequencing the most valuable type-strain genomes for metagenomic binning, comparative biology and taxonomic classification.</title>
        <authorList>
            <person name="Goeker M."/>
        </authorList>
    </citation>
    <scope>NUCLEOTIDE SEQUENCE [LARGE SCALE GENOMIC DNA]</scope>
    <source>
        <strain evidence="3 4">DSM 27512</strain>
    </source>
</reference>
<dbReference type="PANTHER" id="PTHR30345">
    <property type="entry name" value="RIBOSE-5-PHOSPHATE ISOMERASE B"/>
    <property type="match status" value="1"/>
</dbReference>
<gene>
    <name evidence="3" type="ORF">J2Z35_001791</name>
</gene>